<proteinExistence type="predicted"/>
<protein>
    <recommendedName>
        <fullName evidence="4">MULE transposase domain-containing protein</fullName>
    </recommendedName>
</protein>
<dbReference type="Proteomes" id="UP001219525">
    <property type="component" value="Unassembled WGS sequence"/>
</dbReference>
<dbReference type="AlphaFoldDB" id="A0AAD6VR60"/>
<dbReference type="EMBL" id="JARJCW010000009">
    <property type="protein sequence ID" value="KAJ7220489.1"/>
    <property type="molecule type" value="Genomic_DNA"/>
</dbReference>
<name>A0AAD6VR60_9AGAR</name>
<accession>A0AAD6VR60</accession>
<feature type="compositionally biased region" description="Basic and acidic residues" evidence="1">
    <location>
        <begin position="52"/>
        <end position="61"/>
    </location>
</feature>
<sequence length="421" mass="47959">MEGTKKCGKCLHHKALTAENWRARFRGGALHVNVNCRDCTERNRLRQQRKRAGNDPEKENVPGDASTKSTDQDDASEFLGVGPISLDAFRDALRAAGKINIFAARVDTTDLPEGDSIKGAADALAEIVWEIIDYRFLYHSTHRYKDSDDLRLTYHCAQLESRRHISKKNLDPKKQRDKGSMDLFECGGWLDIWASPNEPDYFIRICHLDCHQNYVCIDVPDDIKKFIAENPKLRATQLWKEILKSHPQPHFSQKSVYNLWFKQLQASWRRCEDEFQSAKMLLREFATDPAHKLASIPMPETDGFRALGFVFPSLLRKWNGIIREIALDSTFKTNKSDFQCFALLSEVGGSGLPLGFILLKSSSPDLGEKENTFTKQVLSDKDITEINALLAELPADIKYQLCFWHCICAVKKCLAVLGRHL</sequence>
<reference evidence="2" key="1">
    <citation type="submission" date="2023-03" db="EMBL/GenBank/DDBJ databases">
        <title>Massive genome expansion in bonnet fungi (Mycena s.s.) driven by repeated elements and novel gene families across ecological guilds.</title>
        <authorList>
            <consortium name="Lawrence Berkeley National Laboratory"/>
            <person name="Harder C.B."/>
            <person name="Miyauchi S."/>
            <person name="Viragh M."/>
            <person name="Kuo A."/>
            <person name="Thoen E."/>
            <person name="Andreopoulos B."/>
            <person name="Lu D."/>
            <person name="Skrede I."/>
            <person name="Drula E."/>
            <person name="Henrissat B."/>
            <person name="Morin E."/>
            <person name="Kohler A."/>
            <person name="Barry K."/>
            <person name="LaButti K."/>
            <person name="Morin E."/>
            <person name="Salamov A."/>
            <person name="Lipzen A."/>
            <person name="Mereny Z."/>
            <person name="Hegedus B."/>
            <person name="Baldrian P."/>
            <person name="Stursova M."/>
            <person name="Weitz H."/>
            <person name="Taylor A."/>
            <person name="Grigoriev I.V."/>
            <person name="Nagy L.G."/>
            <person name="Martin F."/>
            <person name="Kauserud H."/>
        </authorList>
    </citation>
    <scope>NUCLEOTIDE SEQUENCE</scope>
    <source>
        <strain evidence="2">9144</strain>
    </source>
</reference>
<feature type="region of interest" description="Disordered" evidence="1">
    <location>
        <begin position="47"/>
        <end position="75"/>
    </location>
</feature>
<evidence type="ECO:0000256" key="1">
    <source>
        <dbReference type="SAM" id="MobiDB-lite"/>
    </source>
</evidence>
<keyword evidence="3" id="KW-1185">Reference proteome</keyword>
<evidence type="ECO:0000313" key="2">
    <source>
        <dbReference type="EMBL" id="KAJ7220489.1"/>
    </source>
</evidence>
<comment type="caution">
    <text evidence="2">The sequence shown here is derived from an EMBL/GenBank/DDBJ whole genome shotgun (WGS) entry which is preliminary data.</text>
</comment>
<evidence type="ECO:0008006" key="4">
    <source>
        <dbReference type="Google" id="ProtNLM"/>
    </source>
</evidence>
<evidence type="ECO:0000313" key="3">
    <source>
        <dbReference type="Proteomes" id="UP001219525"/>
    </source>
</evidence>
<organism evidence="2 3">
    <name type="scientific">Mycena pura</name>
    <dbReference type="NCBI Taxonomy" id="153505"/>
    <lineage>
        <taxon>Eukaryota</taxon>
        <taxon>Fungi</taxon>
        <taxon>Dikarya</taxon>
        <taxon>Basidiomycota</taxon>
        <taxon>Agaricomycotina</taxon>
        <taxon>Agaricomycetes</taxon>
        <taxon>Agaricomycetidae</taxon>
        <taxon>Agaricales</taxon>
        <taxon>Marasmiineae</taxon>
        <taxon>Mycenaceae</taxon>
        <taxon>Mycena</taxon>
    </lineage>
</organism>
<gene>
    <name evidence="2" type="ORF">GGX14DRAFT_559280</name>
</gene>